<feature type="transmembrane region" description="Helical" evidence="6">
    <location>
        <begin position="168"/>
        <end position="186"/>
    </location>
</feature>
<gene>
    <name evidence="7" type="ORF">COV24_04955</name>
</gene>
<dbReference type="PANTHER" id="PTHR30474">
    <property type="entry name" value="CELL CYCLE PROTEIN"/>
    <property type="match status" value="1"/>
</dbReference>
<feature type="transmembrane region" description="Helical" evidence="6">
    <location>
        <begin position="257"/>
        <end position="276"/>
    </location>
</feature>
<dbReference type="InterPro" id="IPR001182">
    <property type="entry name" value="FtsW/RodA"/>
</dbReference>
<feature type="transmembrane region" description="Helical" evidence="6">
    <location>
        <begin position="34"/>
        <end position="52"/>
    </location>
</feature>
<comment type="subcellular location">
    <subcellularLocation>
        <location evidence="1">Membrane</location>
        <topology evidence="1">Multi-pass membrane protein</topology>
    </subcellularLocation>
</comment>
<evidence type="ECO:0000313" key="8">
    <source>
        <dbReference type="Proteomes" id="UP000230214"/>
    </source>
</evidence>
<dbReference type="AlphaFoldDB" id="A0A2H0RAX9"/>
<feature type="transmembrane region" description="Helical" evidence="6">
    <location>
        <begin position="59"/>
        <end position="78"/>
    </location>
</feature>
<keyword evidence="4 6" id="KW-1133">Transmembrane helix</keyword>
<evidence type="ECO:0000256" key="4">
    <source>
        <dbReference type="ARBA" id="ARBA00022989"/>
    </source>
</evidence>
<evidence type="ECO:0000256" key="6">
    <source>
        <dbReference type="SAM" id="Phobius"/>
    </source>
</evidence>
<dbReference type="GO" id="GO:0051301">
    <property type="term" value="P:cell division"/>
    <property type="evidence" value="ECO:0007669"/>
    <property type="project" value="InterPro"/>
</dbReference>
<dbReference type="Pfam" id="PF01098">
    <property type="entry name" value="FTSW_RODA_SPOVE"/>
    <property type="match status" value="1"/>
</dbReference>
<protein>
    <submittedName>
        <fullName evidence="7">Rod shape-determining protein RodA</fullName>
    </submittedName>
</protein>
<dbReference type="GO" id="GO:0005886">
    <property type="term" value="C:plasma membrane"/>
    <property type="evidence" value="ECO:0007669"/>
    <property type="project" value="TreeGrafter"/>
</dbReference>
<feature type="transmembrane region" description="Helical" evidence="6">
    <location>
        <begin position="288"/>
        <end position="310"/>
    </location>
</feature>
<organism evidence="7 8">
    <name type="scientific">candidate division WWE3 bacterium CG10_big_fil_rev_8_21_14_0_10_32_10</name>
    <dbReference type="NCBI Taxonomy" id="1975090"/>
    <lineage>
        <taxon>Bacteria</taxon>
        <taxon>Katanobacteria</taxon>
    </lineage>
</organism>
<feature type="transmembrane region" description="Helical" evidence="6">
    <location>
        <begin position="322"/>
        <end position="343"/>
    </location>
</feature>
<feature type="transmembrane region" description="Helical" evidence="6">
    <location>
        <begin position="7"/>
        <end position="28"/>
    </location>
</feature>
<comment type="caution">
    <text evidence="7">The sequence shown here is derived from an EMBL/GenBank/DDBJ whole genome shotgun (WGS) entry which is preliminary data.</text>
</comment>
<reference evidence="7 8" key="1">
    <citation type="submission" date="2017-09" db="EMBL/GenBank/DDBJ databases">
        <title>Depth-based differentiation of microbial function through sediment-hosted aquifers and enrichment of novel symbionts in the deep terrestrial subsurface.</title>
        <authorList>
            <person name="Probst A.J."/>
            <person name="Ladd B."/>
            <person name="Jarett J.K."/>
            <person name="Geller-Mcgrath D.E."/>
            <person name="Sieber C.M."/>
            <person name="Emerson J.B."/>
            <person name="Anantharaman K."/>
            <person name="Thomas B.C."/>
            <person name="Malmstrom R."/>
            <person name="Stieglmeier M."/>
            <person name="Klingl A."/>
            <person name="Woyke T."/>
            <person name="Ryan C.M."/>
            <person name="Banfield J.F."/>
        </authorList>
    </citation>
    <scope>NUCLEOTIDE SEQUENCE [LARGE SCALE GENOMIC DNA]</scope>
    <source>
        <strain evidence="7">CG10_big_fil_rev_8_21_14_0_10_32_10</strain>
    </source>
</reference>
<keyword evidence="2 6" id="KW-0812">Transmembrane</keyword>
<evidence type="ECO:0000256" key="2">
    <source>
        <dbReference type="ARBA" id="ARBA00022692"/>
    </source>
</evidence>
<proteinExistence type="predicted"/>
<feature type="transmembrane region" description="Helical" evidence="6">
    <location>
        <begin position="124"/>
        <end position="140"/>
    </location>
</feature>
<dbReference type="Proteomes" id="UP000230214">
    <property type="component" value="Unassembled WGS sequence"/>
</dbReference>
<dbReference type="GO" id="GO:0032153">
    <property type="term" value="C:cell division site"/>
    <property type="evidence" value="ECO:0007669"/>
    <property type="project" value="TreeGrafter"/>
</dbReference>
<keyword evidence="3" id="KW-0133">Cell shape</keyword>
<dbReference type="InterPro" id="IPR018365">
    <property type="entry name" value="Cell_cycle_FtsW-rel_CS"/>
</dbReference>
<evidence type="ECO:0000256" key="3">
    <source>
        <dbReference type="ARBA" id="ARBA00022960"/>
    </source>
</evidence>
<keyword evidence="5 6" id="KW-0472">Membrane</keyword>
<evidence type="ECO:0000313" key="7">
    <source>
        <dbReference type="EMBL" id="PIR42975.1"/>
    </source>
</evidence>
<dbReference type="GO" id="GO:0015648">
    <property type="term" value="F:lipid-linked peptidoglycan transporter activity"/>
    <property type="evidence" value="ECO:0007669"/>
    <property type="project" value="TreeGrafter"/>
</dbReference>
<sequence length="347" mass="39667">MFKKRDFVLDIYLIFIVCFGLFSLLSISDYYLKQQLVFVIFGFILYFLIPFFKKDTYKMFFPVFYIFIFLALLYLLFFGHSIRGSSSWIDLGPFNFQPSEITKFIVIFICSDVLSRQITVLKKVLLMLIYIFPLIALTFLEPDLGTTIVLVFIVGVLNFISLMTPRTFIIGLFAVLLVSGIGYNFLHSYQKARIDTFLNPGHDPLGSGYNVIQSKIAIGSGGLFGKGFKKNTQVTLNFLPEPHTDFIFAASSEAFGFSYSISILLTLFSFIFWVIYKYIYKVEDPFKVFFAYGTLATFFFQIFLNIGMNLGLLPVTGLTLPLISYGGSSLLAFFTMFGFLQMFNFDS</sequence>
<accession>A0A2H0RAX9</accession>
<feature type="transmembrane region" description="Helical" evidence="6">
    <location>
        <begin position="146"/>
        <end position="163"/>
    </location>
</feature>
<evidence type="ECO:0000256" key="1">
    <source>
        <dbReference type="ARBA" id="ARBA00004141"/>
    </source>
</evidence>
<dbReference type="GO" id="GO:0008360">
    <property type="term" value="P:regulation of cell shape"/>
    <property type="evidence" value="ECO:0007669"/>
    <property type="project" value="UniProtKB-KW"/>
</dbReference>
<name>A0A2H0RAX9_UNCKA</name>
<evidence type="ECO:0000256" key="5">
    <source>
        <dbReference type="ARBA" id="ARBA00023136"/>
    </source>
</evidence>
<dbReference type="EMBL" id="PCXU01000044">
    <property type="protein sequence ID" value="PIR42975.1"/>
    <property type="molecule type" value="Genomic_DNA"/>
</dbReference>
<dbReference type="PROSITE" id="PS00428">
    <property type="entry name" value="FTSW_RODA_SPOVE"/>
    <property type="match status" value="1"/>
</dbReference>